<dbReference type="InterPro" id="IPR001173">
    <property type="entry name" value="Glyco_trans_2-like"/>
</dbReference>
<dbReference type="SUPFAM" id="SSF53448">
    <property type="entry name" value="Nucleotide-diphospho-sugar transferases"/>
    <property type="match status" value="1"/>
</dbReference>
<keyword evidence="2" id="KW-0328">Glycosyltransferase</keyword>
<dbReference type="PANTHER" id="PTHR43179">
    <property type="entry name" value="RHAMNOSYLTRANSFERASE WBBL"/>
    <property type="match status" value="1"/>
</dbReference>
<evidence type="ECO:0000313" key="5">
    <source>
        <dbReference type="EMBL" id="MCK7594590.1"/>
    </source>
</evidence>
<accession>A0ABT0GJ69</accession>
<dbReference type="InterPro" id="IPR029044">
    <property type="entry name" value="Nucleotide-diphossugar_trans"/>
</dbReference>
<evidence type="ECO:0000313" key="6">
    <source>
        <dbReference type="Proteomes" id="UP001431449"/>
    </source>
</evidence>
<comment type="caution">
    <text evidence="5">The sequence shown here is derived from an EMBL/GenBank/DDBJ whole genome shotgun (WGS) entry which is preliminary data.</text>
</comment>
<reference evidence="5" key="1">
    <citation type="submission" date="2022-04" db="EMBL/GenBank/DDBJ databases">
        <title>Lysobacter sp. CAU 1642 isolated from sea sand.</title>
        <authorList>
            <person name="Kim W."/>
        </authorList>
    </citation>
    <scope>NUCLEOTIDE SEQUENCE</scope>
    <source>
        <strain evidence="5">CAU 1642</strain>
    </source>
</reference>
<keyword evidence="6" id="KW-1185">Reference proteome</keyword>
<sequence>MRPWVLIPVFNAPAALQRCLEALDETLSPGERVLLCDDASTDAAVAPLIERWQAGTALEVHVERSRQNRGFVGNVNAAMARLGGEDAILLNTDTVPAPGWFEAMVRCAEVDPRIATATPWSNNAEICSFPQLCIAAPIPGQRALKAIGRAAAQMVDVQPPELPTGVGFAMFVRGSAWTTLGGFDEATFGRGYGEENDFCRRAAGHGWRNVLCPTAYVAHEGHASFAGTGHSPGGENLRRLTARYPDYNERVATFICEDPLRPLRDRLAELLERESGIPS</sequence>
<comment type="similarity">
    <text evidence="1">Belongs to the glycosyltransferase 2 family.</text>
</comment>
<dbReference type="Gene3D" id="3.90.550.10">
    <property type="entry name" value="Spore Coat Polysaccharide Biosynthesis Protein SpsA, Chain A"/>
    <property type="match status" value="1"/>
</dbReference>
<feature type="domain" description="Glycosyltransferase 2-like" evidence="4">
    <location>
        <begin position="5"/>
        <end position="118"/>
    </location>
</feature>
<dbReference type="EMBL" id="JALNMH010000010">
    <property type="protein sequence ID" value="MCK7594590.1"/>
    <property type="molecule type" value="Genomic_DNA"/>
</dbReference>
<dbReference type="RefSeq" id="WP_248210099.1">
    <property type="nucleotide sequence ID" value="NZ_JALNMH010000010.1"/>
</dbReference>
<evidence type="ECO:0000259" key="4">
    <source>
        <dbReference type="Pfam" id="PF00535"/>
    </source>
</evidence>
<dbReference type="Proteomes" id="UP001431449">
    <property type="component" value="Unassembled WGS sequence"/>
</dbReference>
<proteinExistence type="inferred from homology"/>
<evidence type="ECO:0000256" key="2">
    <source>
        <dbReference type="ARBA" id="ARBA00022676"/>
    </source>
</evidence>
<gene>
    <name evidence="5" type="ORF">M0G41_13030</name>
</gene>
<name>A0ABT0GJ69_9GAMM</name>
<dbReference type="PANTHER" id="PTHR43179:SF12">
    <property type="entry name" value="GALACTOFURANOSYLTRANSFERASE GLFT2"/>
    <property type="match status" value="1"/>
</dbReference>
<evidence type="ECO:0000256" key="3">
    <source>
        <dbReference type="ARBA" id="ARBA00022679"/>
    </source>
</evidence>
<organism evidence="5 6">
    <name type="scientific">Pseudomarimonas salicorniae</name>
    <dbReference type="NCBI Taxonomy" id="2933270"/>
    <lineage>
        <taxon>Bacteria</taxon>
        <taxon>Pseudomonadati</taxon>
        <taxon>Pseudomonadota</taxon>
        <taxon>Gammaproteobacteria</taxon>
        <taxon>Lysobacterales</taxon>
        <taxon>Lysobacteraceae</taxon>
        <taxon>Pseudomarimonas</taxon>
    </lineage>
</organism>
<protein>
    <submittedName>
        <fullName evidence="5">Glycosyltransferase family 2 protein</fullName>
    </submittedName>
</protein>
<dbReference type="Pfam" id="PF00535">
    <property type="entry name" value="Glycos_transf_2"/>
    <property type="match status" value="1"/>
</dbReference>
<evidence type="ECO:0000256" key="1">
    <source>
        <dbReference type="ARBA" id="ARBA00006739"/>
    </source>
</evidence>
<keyword evidence="3" id="KW-0808">Transferase</keyword>